<protein>
    <submittedName>
        <fullName evidence="1">Virulence factor SrfC like protein</fullName>
    </submittedName>
</protein>
<dbReference type="EMBL" id="ANHY01000003">
    <property type="protein sequence ID" value="EKV32260.1"/>
    <property type="molecule type" value="Genomic_DNA"/>
</dbReference>
<dbReference type="Proteomes" id="UP000009881">
    <property type="component" value="Unassembled WGS sequence"/>
</dbReference>
<dbReference type="AlphaFoldDB" id="K9H1X6"/>
<dbReference type="OrthoDB" id="1060501at2"/>
<keyword evidence="2" id="KW-1185">Reference proteome</keyword>
<comment type="caution">
    <text evidence="1">The sequence shown here is derived from an EMBL/GenBank/DDBJ whole genome shotgun (WGS) entry which is preliminary data.</text>
</comment>
<dbReference type="RefSeq" id="WP_009538748.1">
    <property type="nucleotide sequence ID" value="NZ_ANHY01000003.1"/>
</dbReference>
<evidence type="ECO:0000313" key="1">
    <source>
        <dbReference type="EMBL" id="EKV32260.1"/>
    </source>
</evidence>
<evidence type="ECO:0000313" key="2">
    <source>
        <dbReference type="Proteomes" id="UP000009881"/>
    </source>
</evidence>
<dbReference type="PIRSF" id="PIRSF034586">
    <property type="entry name" value="Vir_effector_SfrC"/>
    <property type="match status" value="1"/>
</dbReference>
<dbReference type="STRING" id="1238182.C882_2337"/>
<dbReference type="Pfam" id="PF10139">
    <property type="entry name" value="Virul_Fac"/>
    <property type="match status" value="1"/>
</dbReference>
<reference evidence="1 2" key="1">
    <citation type="journal article" date="2013" name="Genome Announc.">
        <title>Draft Genome Sequence of an Alphaproteobacterium, Caenispirillum salinarum AK4(T), Isolated from a Solar Saltern.</title>
        <authorList>
            <person name="Khatri I."/>
            <person name="Singh A."/>
            <person name="Korpole S."/>
            <person name="Pinnaka A.K."/>
            <person name="Subramanian S."/>
        </authorList>
    </citation>
    <scope>NUCLEOTIDE SEQUENCE [LARGE SCALE GENOMIC DNA]</scope>
    <source>
        <strain evidence="1 2">AK4</strain>
    </source>
</reference>
<gene>
    <name evidence="1" type="ORF">C882_2337</name>
</gene>
<organism evidence="1 2">
    <name type="scientific">Caenispirillum salinarum AK4</name>
    <dbReference type="NCBI Taxonomy" id="1238182"/>
    <lineage>
        <taxon>Bacteria</taxon>
        <taxon>Pseudomonadati</taxon>
        <taxon>Pseudomonadota</taxon>
        <taxon>Alphaproteobacteria</taxon>
        <taxon>Rhodospirillales</taxon>
        <taxon>Novispirillaceae</taxon>
        <taxon>Caenispirillum</taxon>
    </lineage>
</organism>
<accession>K9H1X6</accession>
<dbReference type="eggNOG" id="COG4458">
    <property type="taxonomic scope" value="Bacteria"/>
</dbReference>
<proteinExistence type="predicted"/>
<sequence>MLRDKDAVLGKQCKDMAAACRQALDWFGDNEKIVGYRRANLERLFKKNAVEALKLANAAERPMSVGVFGASQAGKSFLTGSFIAPKDNPIKVIFGDEKNPVRMDFLSEVNPTGGDETTGLVTRFSIRHRRPPSNDYPVTLRLLTEGDIIKILANTFTLDLRAKPERAFSQAVLTELTGAAESVRQDAVQPGLPVESILDLEQYIQEELEDHPLNKEEALREEYWLTLERLAPNLRAAERAKLVAPLWGEIPEFTDLYLELRGALDSIGHPGFVYVPLDAIRDRARGVLHVQTIYHLDPANEDGSFAQDGVDQVTVMAENGRTASLRKAVVTALTAELLVTLEDKPWPFLEHTDLLDFPGARGRESKTATEFFRGGEDTKPQNRAYCFLRGKIAVLFDKYSAELDLNTMLLCSDDRNQEVRKLAELIQRWVARTHGATAQDRLNCKTALMLCMTKADTLFDRKAGATMEESVSARLRKDITFYQSWMKRWAGDQPFDNVVFARNPKFQRRDLFAYEDAPDGAPEGFVPQETGLLDAPEMERFKQTFREISFVQEHVADPDERVDAILSLNDGGISYIAKKLAPTCDPDLKFNQIRPRALSLAERMRNTLTEFYEAGDVAQRVAERRAEAMKVVKCLQSKVALIGQFIAALETDEDTMATVFLDVARGETGDVAPADSAAEAVPAMADAGFDGTAAIDLGDLFDEGDGAGAAPAAGEETAPVKQGLAALYGEAAVRRWLMRISDAAQNAKLTQTYGLGPAEFAAVVQELEIAARRYKVANRIAELVQPIIQYHQRPDEHMHRVAMVSAMEINRLVNFLGRDRPEAENKGDVLFKREAPEVVDGLPVLPDDNNELRRVRGAALRDWLKGLVLLAEESAASNEGGVIDVEQNARMGSIIALVPAEVAQ</sequence>
<dbReference type="InterPro" id="IPR017030">
    <property type="entry name" value="Vir_effector_SfrC"/>
</dbReference>
<name>K9H1X6_9PROT</name>